<proteinExistence type="predicted"/>
<dbReference type="SMART" id="SM00028">
    <property type="entry name" value="TPR"/>
    <property type="match status" value="3"/>
</dbReference>
<dbReference type="RefSeq" id="WP_285883144.1">
    <property type="nucleotide sequence ID" value="NZ_JARFYN010000054.1"/>
</dbReference>
<sequence>MLIDPGRYTSGRIAIINLSASIDSREREGANAENLLALSRLLFLRGDLLGRIADHDRAETIAFQAVDLAPDSAGALHARAQIAGRFHRFGQAKALLDEALLAGHPERLIDAERSALLQATGQYDEALTLRESQAKRNPGIDTLGALATLLAEMDQWSAAESCYAAALDADDGVSPFPCAQLIFEWGVSSMRRGDLDRAEALFKELEAILPAHVPGRGHRAEVALARGELEFAEALIVALLEASDDPEYRAVYAEILAARGDGNAATQADLATEAYELLLARRPEAYADHAAAFFVGIGNRPKRALELATANFELRDTPRSRSLLAKAHRRVRFSSIEGFQL</sequence>
<dbReference type="SUPFAM" id="SSF48452">
    <property type="entry name" value="TPR-like"/>
    <property type="match status" value="1"/>
</dbReference>
<dbReference type="Proteomes" id="UP001172630">
    <property type="component" value="Unassembled WGS sequence"/>
</dbReference>
<dbReference type="InterPro" id="IPR019734">
    <property type="entry name" value="TPR_rpt"/>
</dbReference>
<reference evidence="1" key="1">
    <citation type="submission" date="2023-06" db="EMBL/GenBank/DDBJ databases">
        <title>Phylogenetic Diversity of Rhizobium strains.</title>
        <authorList>
            <person name="Moura F.T."/>
            <person name="Helene L.C.F."/>
            <person name="Hungria M."/>
        </authorList>
    </citation>
    <scope>NUCLEOTIDE SEQUENCE</scope>
    <source>
        <strain evidence="1">CCGE524</strain>
    </source>
</reference>
<keyword evidence="2" id="KW-1185">Reference proteome</keyword>
<dbReference type="EMBL" id="JARFYN010000054">
    <property type="protein sequence ID" value="MDL2409557.1"/>
    <property type="molecule type" value="Genomic_DNA"/>
</dbReference>
<name>A0ABT7KLP3_9HYPH</name>
<evidence type="ECO:0000313" key="1">
    <source>
        <dbReference type="EMBL" id="MDL2409557.1"/>
    </source>
</evidence>
<protein>
    <submittedName>
        <fullName evidence="1">Tetratricopeptide repeat protein</fullName>
    </submittedName>
</protein>
<accession>A0ABT7KLP3</accession>
<comment type="caution">
    <text evidence="1">The sequence shown here is derived from an EMBL/GenBank/DDBJ whole genome shotgun (WGS) entry which is preliminary data.</text>
</comment>
<dbReference type="Gene3D" id="1.25.40.10">
    <property type="entry name" value="Tetratricopeptide repeat domain"/>
    <property type="match status" value="1"/>
</dbReference>
<gene>
    <name evidence="1" type="ORF">PY650_28795</name>
</gene>
<dbReference type="Pfam" id="PF14559">
    <property type="entry name" value="TPR_19"/>
    <property type="match status" value="1"/>
</dbReference>
<evidence type="ECO:0000313" key="2">
    <source>
        <dbReference type="Proteomes" id="UP001172630"/>
    </source>
</evidence>
<organism evidence="1 2">
    <name type="scientific">Rhizobium calliandrae</name>
    <dbReference type="NCBI Taxonomy" id="1312182"/>
    <lineage>
        <taxon>Bacteria</taxon>
        <taxon>Pseudomonadati</taxon>
        <taxon>Pseudomonadota</taxon>
        <taxon>Alphaproteobacteria</taxon>
        <taxon>Hyphomicrobiales</taxon>
        <taxon>Rhizobiaceae</taxon>
        <taxon>Rhizobium/Agrobacterium group</taxon>
        <taxon>Rhizobium</taxon>
    </lineage>
</organism>
<dbReference type="InterPro" id="IPR011990">
    <property type="entry name" value="TPR-like_helical_dom_sf"/>
</dbReference>